<accession>A0AA36F331</accession>
<name>A0AA36F331_OCTVU</name>
<dbReference type="InterPro" id="IPR041641">
    <property type="entry name" value="CALCOCO1/2_Zn_UBZ1"/>
</dbReference>
<proteinExistence type="predicted"/>
<dbReference type="Proteomes" id="UP001162480">
    <property type="component" value="Chromosome 4"/>
</dbReference>
<keyword evidence="9" id="KW-1185">Reference proteome</keyword>
<evidence type="ECO:0000256" key="5">
    <source>
        <dbReference type="SAM" id="Coils"/>
    </source>
</evidence>
<feature type="domain" description="UBZ1-type" evidence="7">
    <location>
        <begin position="362"/>
        <end position="387"/>
    </location>
</feature>
<gene>
    <name evidence="8" type="ORF">OCTVUL_1B022937</name>
</gene>
<feature type="compositionally biased region" description="Polar residues" evidence="6">
    <location>
        <begin position="137"/>
        <end position="156"/>
    </location>
</feature>
<sequence length="395" mass="45449">MIRNSRFNIMSSYNVCQDDDISIIPNEDDVSDAAAASPNITFTLSASRQNLTSSLGITSMSALKDAYEELKKKYNELNTRYQDLLKLVDERGMKQMKGLPSDNPDEMKRRSEVDTLHKAVSKLKKELAAEKTKNQRLRSQLQSHSVETTPNTSLTSKEIGSMESLDKLMENIQFLEKIVEIHQMEVRKIRLHRNPSNVIATLSTSSHPRKQLEHNELDILNPSEHFKPCYPYSVEPSAEIVQDEDDDDDDNDPSWQDFKRDPFQTLHNPQKVIDLHQKPKTVDKLTDLNKTFLYESTTHSPQNSSVAEAAYNLPFENPTKRTEDENIICPYCSRSFHCLEMVKFQEHIAKCSSQGETRDSHRKCPVCDKNFQHVSQKDFEVHVNMHFDQMDGLDI</sequence>
<keyword evidence="3" id="KW-0862">Zinc</keyword>
<evidence type="ECO:0000313" key="8">
    <source>
        <dbReference type="EMBL" id="CAI9722030.1"/>
    </source>
</evidence>
<protein>
    <recommendedName>
        <fullName evidence="7">UBZ1-type domain-containing protein</fullName>
    </recommendedName>
</protein>
<evidence type="ECO:0000256" key="2">
    <source>
        <dbReference type="ARBA" id="ARBA00022771"/>
    </source>
</evidence>
<organism evidence="8 9">
    <name type="scientific">Octopus vulgaris</name>
    <name type="common">Common octopus</name>
    <dbReference type="NCBI Taxonomy" id="6645"/>
    <lineage>
        <taxon>Eukaryota</taxon>
        <taxon>Metazoa</taxon>
        <taxon>Spiralia</taxon>
        <taxon>Lophotrochozoa</taxon>
        <taxon>Mollusca</taxon>
        <taxon>Cephalopoda</taxon>
        <taxon>Coleoidea</taxon>
        <taxon>Octopodiformes</taxon>
        <taxon>Octopoda</taxon>
        <taxon>Incirrata</taxon>
        <taxon>Octopodidae</taxon>
        <taxon>Octopus</taxon>
    </lineage>
</organism>
<evidence type="ECO:0000256" key="4">
    <source>
        <dbReference type="ARBA" id="ARBA00023054"/>
    </source>
</evidence>
<evidence type="ECO:0000313" key="9">
    <source>
        <dbReference type="Proteomes" id="UP001162480"/>
    </source>
</evidence>
<keyword evidence="2" id="KW-0863">Zinc-finger</keyword>
<evidence type="ECO:0000256" key="1">
    <source>
        <dbReference type="ARBA" id="ARBA00022723"/>
    </source>
</evidence>
<dbReference type="GO" id="GO:0008270">
    <property type="term" value="F:zinc ion binding"/>
    <property type="evidence" value="ECO:0007669"/>
    <property type="project" value="UniProtKB-KW"/>
</dbReference>
<dbReference type="EMBL" id="OX597817">
    <property type="protein sequence ID" value="CAI9722030.1"/>
    <property type="molecule type" value="Genomic_DNA"/>
</dbReference>
<feature type="region of interest" description="Disordered" evidence="6">
    <location>
        <begin position="130"/>
        <end position="156"/>
    </location>
</feature>
<feature type="region of interest" description="Disordered" evidence="6">
    <location>
        <begin position="241"/>
        <end position="262"/>
    </location>
</feature>
<evidence type="ECO:0000256" key="6">
    <source>
        <dbReference type="SAM" id="MobiDB-lite"/>
    </source>
</evidence>
<keyword evidence="1" id="KW-0479">Metal-binding</keyword>
<feature type="coiled-coil region" evidence="5">
    <location>
        <begin position="60"/>
        <end position="87"/>
    </location>
</feature>
<dbReference type="AlphaFoldDB" id="A0AA36F331"/>
<feature type="compositionally biased region" description="Acidic residues" evidence="6">
    <location>
        <begin position="241"/>
        <end position="252"/>
    </location>
</feature>
<dbReference type="Pfam" id="PF18112">
    <property type="entry name" value="Zn-C2H2_12"/>
    <property type="match status" value="1"/>
</dbReference>
<reference evidence="8" key="1">
    <citation type="submission" date="2023-08" db="EMBL/GenBank/DDBJ databases">
        <authorList>
            <person name="Alioto T."/>
            <person name="Alioto T."/>
            <person name="Gomez Garrido J."/>
        </authorList>
    </citation>
    <scope>NUCLEOTIDE SEQUENCE</scope>
</reference>
<evidence type="ECO:0000256" key="3">
    <source>
        <dbReference type="ARBA" id="ARBA00022833"/>
    </source>
</evidence>
<keyword evidence="4 5" id="KW-0175">Coiled coil</keyword>
<evidence type="ECO:0000259" key="7">
    <source>
        <dbReference type="Pfam" id="PF18112"/>
    </source>
</evidence>